<organism evidence="6 7">
    <name type="scientific">Ellagibacter isourolithinifaciens</name>
    <dbReference type="NCBI Taxonomy" id="2137581"/>
    <lineage>
        <taxon>Bacteria</taxon>
        <taxon>Bacillati</taxon>
        <taxon>Actinomycetota</taxon>
        <taxon>Coriobacteriia</taxon>
        <taxon>Eggerthellales</taxon>
        <taxon>Eggerthellaceae</taxon>
        <taxon>Ellagibacter</taxon>
    </lineage>
</organism>
<dbReference type="PANTHER" id="PTHR46112:SF3">
    <property type="entry name" value="AMINOPEPTIDASE YPDF"/>
    <property type="match status" value="1"/>
</dbReference>
<feature type="domain" description="Peptidase M24" evidence="4">
    <location>
        <begin position="159"/>
        <end position="361"/>
    </location>
</feature>
<dbReference type="InterPro" id="IPR000587">
    <property type="entry name" value="Creatinase_N"/>
</dbReference>
<dbReference type="PROSITE" id="PS00491">
    <property type="entry name" value="PROLINE_PEPTIDASE"/>
    <property type="match status" value="1"/>
</dbReference>
<evidence type="ECO:0000256" key="1">
    <source>
        <dbReference type="ARBA" id="ARBA00022723"/>
    </source>
</evidence>
<evidence type="ECO:0000256" key="3">
    <source>
        <dbReference type="RuleBase" id="RU000590"/>
    </source>
</evidence>
<dbReference type="SUPFAM" id="SSF53092">
    <property type="entry name" value="Creatinase/prolidase N-terminal domain"/>
    <property type="match status" value="1"/>
</dbReference>
<name>A0A6N6NJE7_9ACTN</name>
<keyword evidence="6" id="KW-0031">Aminopeptidase</keyword>
<keyword evidence="6" id="KW-0645">Protease</keyword>
<dbReference type="SUPFAM" id="SSF55920">
    <property type="entry name" value="Creatinase/aminopeptidase"/>
    <property type="match status" value="1"/>
</dbReference>
<gene>
    <name evidence="6" type="ORF">F8C90_09180</name>
</gene>
<dbReference type="RefSeq" id="WP_158050225.1">
    <property type="nucleotide sequence ID" value="NZ_WAJR01000029.1"/>
</dbReference>
<dbReference type="Gene3D" id="3.90.230.10">
    <property type="entry name" value="Creatinase/methionine aminopeptidase superfamily"/>
    <property type="match status" value="1"/>
</dbReference>
<dbReference type="CDD" id="cd01092">
    <property type="entry name" value="APP-like"/>
    <property type="match status" value="1"/>
</dbReference>
<dbReference type="InterPro" id="IPR050659">
    <property type="entry name" value="Peptidase_M24B"/>
</dbReference>
<accession>A0A6N6NJE7</accession>
<dbReference type="InterPro" id="IPR036005">
    <property type="entry name" value="Creatinase/aminopeptidase-like"/>
</dbReference>
<dbReference type="AlphaFoldDB" id="A0A6N6NJE7"/>
<keyword evidence="7" id="KW-1185">Reference proteome</keyword>
<evidence type="ECO:0000259" key="5">
    <source>
        <dbReference type="Pfam" id="PF01321"/>
    </source>
</evidence>
<feature type="domain" description="Creatinase N-terminal" evidence="5">
    <location>
        <begin position="8"/>
        <end position="150"/>
    </location>
</feature>
<dbReference type="InterPro" id="IPR029149">
    <property type="entry name" value="Creatin/AminoP/Spt16_N"/>
</dbReference>
<dbReference type="GO" id="GO:0046872">
    <property type="term" value="F:metal ion binding"/>
    <property type="evidence" value="ECO:0007669"/>
    <property type="project" value="UniProtKB-KW"/>
</dbReference>
<reference evidence="6 7" key="1">
    <citation type="submission" date="2019-09" db="EMBL/GenBank/DDBJ databases">
        <title>Whole genome shotgun sequencing (WGS) of Ellagibacter isourolithinifaciens DSM 104140(T) and Adlercreutzia muris DSM 29508(T).</title>
        <authorList>
            <person name="Stoll D.A."/>
            <person name="Danylec N."/>
            <person name="Huch M."/>
        </authorList>
    </citation>
    <scope>NUCLEOTIDE SEQUENCE [LARGE SCALE GENOMIC DNA]</scope>
    <source>
        <strain evidence="6 7">DSM 104140</strain>
    </source>
</reference>
<dbReference type="Pfam" id="PF01321">
    <property type="entry name" value="Creatinase_N"/>
    <property type="match status" value="1"/>
</dbReference>
<dbReference type="OrthoDB" id="9806388at2"/>
<dbReference type="InterPro" id="IPR001131">
    <property type="entry name" value="Peptidase_M24B_aminopep-P_CS"/>
</dbReference>
<dbReference type="Gene3D" id="3.40.350.10">
    <property type="entry name" value="Creatinase/prolidase N-terminal domain"/>
    <property type="match status" value="1"/>
</dbReference>
<evidence type="ECO:0000313" key="7">
    <source>
        <dbReference type="Proteomes" id="UP000468668"/>
    </source>
</evidence>
<protein>
    <submittedName>
        <fullName evidence="6">Aminopeptidase P family protein</fullName>
    </submittedName>
</protein>
<sequence length="377" mass="40238">MENISLNRINKLREACADAEIDAFFVRETSNVQWLSAFDGVFDEEGAHAMLVMPDGAMLHTDSRYSEACKKAAGIHGGVVEVSDERVSHAKFAAVALGGACELAGGKSCSLGVEDSIALSGFRSLERAFSESLPDVQLRETSNFIVGLRGVKDADEIARMKAAQAITDAAFSHIITFMKPGMTEREVQIELEDFMVRHGAEGLAFPSIVACGANGASPHSVPGATKLEAGQCVVMDFGARAQGYCSDMTRTVFLGEPSERLRAGYAAIRDANEQVEAVLRPGMTGKEAHELAEHVLAEHGFAGKMGHSLGHGVGIDIHEEPLLSPRNGAPLAPGNVVTVEPGVYLAGDFGMRLEDFGVITENGYEVFTQSTHEMIVL</sequence>
<proteinExistence type="inferred from homology"/>
<dbReference type="GeneID" id="98658582"/>
<dbReference type="EMBL" id="WAJR01000029">
    <property type="protein sequence ID" value="KAB1637390.1"/>
    <property type="molecule type" value="Genomic_DNA"/>
</dbReference>
<keyword evidence="2" id="KW-0378">Hydrolase</keyword>
<dbReference type="Pfam" id="PF00557">
    <property type="entry name" value="Peptidase_M24"/>
    <property type="match status" value="1"/>
</dbReference>
<evidence type="ECO:0000313" key="6">
    <source>
        <dbReference type="EMBL" id="KAB1637390.1"/>
    </source>
</evidence>
<dbReference type="InterPro" id="IPR000994">
    <property type="entry name" value="Pept_M24"/>
</dbReference>
<keyword evidence="1 3" id="KW-0479">Metal-binding</keyword>
<comment type="similarity">
    <text evidence="3">Belongs to the peptidase M24B family.</text>
</comment>
<evidence type="ECO:0000259" key="4">
    <source>
        <dbReference type="Pfam" id="PF00557"/>
    </source>
</evidence>
<dbReference type="PANTHER" id="PTHR46112">
    <property type="entry name" value="AMINOPEPTIDASE"/>
    <property type="match status" value="1"/>
</dbReference>
<dbReference type="Proteomes" id="UP000468668">
    <property type="component" value="Unassembled WGS sequence"/>
</dbReference>
<comment type="caution">
    <text evidence="6">The sequence shown here is derived from an EMBL/GenBank/DDBJ whole genome shotgun (WGS) entry which is preliminary data.</text>
</comment>
<evidence type="ECO:0000256" key="2">
    <source>
        <dbReference type="ARBA" id="ARBA00022801"/>
    </source>
</evidence>
<dbReference type="GO" id="GO:0004177">
    <property type="term" value="F:aminopeptidase activity"/>
    <property type="evidence" value="ECO:0007669"/>
    <property type="project" value="UniProtKB-KW"/>
</dbReference>